<gene>
    <name evidence="7" type="ORF">D0Z07_2369</name>
</gene>
<dbReference type="EMBL" id="VNKQ01000005">
    <property type="protein sequence ID" value="KAG0651085.1"/>
    <property type="molecule type" value="Genomic_DNA"/>
</dbReference>
<dbReference type="SUPFAM" id="SSF52402">
    <property type="entry name" value="Adenine nucleotide alpha hydrolases-like"/>
    <property type="match status" value="1"/>
</dbReference>
<dbReference type="Gene3D" id="3.90.1490.10">
    <property type="entry name" value="putative n-type atp pyrophosphatase, domain 2"/>
    <property type="match status" value="1"/>
</dbReference>
<dbReference type="Gene3D" id="3.40.50.620">
    <property type="entry name" value="HUPs"/>
    <property type="match status" value="1"/>
</dbReference>
<organism evidence="7 8">
    <name type="scientific">Hyphodiscus hymeniophilus</name>
    <dbReference type="NCBI Taxonomy" id="353542"/>
    <lineage>
        <taxon>Eukaryota</taxon>
        <taxon>Fungi</taxon>
        <taxon>Dikarya</taxon>
        <taxon>Ascomycota</taxon>
        <taxon>Pezizomycotina</taxon>
        <taxon>Leotiomycetes</taxon>
        <taxon>Helotiales</taxon>
        <taxon>Hyphodiscaceae</taxon>
        <taxon>Hyphodiscus</taxon>
    </lineage>
</organism>
<reference evidence="7" key="1">
    <citation type="submission" date="2019-07" db="EMBL/GenBank/DDBJ databases">
        <title>Hyphodiscus hymeniophilus genome sequencing and assembly.</title>
        <authorList>
            <person name="Kramer G."/>
            <person name="Nodwell J."/>
        </authorList>
    </citation>
    <scope>NUCLEOTIDE SEQUENCE</scope>
    <source>
        <strain evidence="7">ATCC 34498</strain>
    </source>
</reference>
<dbReference type="CDD" id="cd06156">
    <property type="entry name" value="eu_AANH_C_2"/>
    <property type="match status" value="1"/>
</dbReference>
<evidence type="ECO:0000256" key="1">
    <source>
        <dbReference type="ARBA" id="ARBA00012089"/>
    </source>
</evidence>
<dbReference type="Pfam" id="PF01042">
    <property type="entry name" value="Ribonuc_L-PSP"/>
    <property type="match status" value="1"/>
</dbReference>
<dbReference type="Proteomes" id="UP000785200">
    <property type="component" value="Unassembled WGS sequence"/>
</dbReference>
<dbReference type="SUPFAM" id="SSF55298">
    <property type="entry name" value="YjgF-like"/>
    <property type="match status" value="2"/>
</dbReference>
<evidence type="ECO:0000313" key="7">
    <source>
        <dbReference type="EMBL" id="KAG0651085.1"/>
    </source>
</evidence>
<comment type="catalytic activity">
    <reaction evidence="5">
        <text>diphthine-[translation elongation factor 2] + NH4(+) + ATP = diphthamide-[translation elongation factor 2] + AMP + diphosphate + H(+)</text>
        <dbReference type="Rhea" id="RHEA:19753"/>
        <dbReference type="Rhea" id="RHEA-COMP:10172"/>
        <dbReference type="Rhea" id="RHEA-COMP:10174"/>
        <dbReference type="ChEBI" id="CHEBI:15378"/>
        <dbReference type="ChEBI" id="CHEBI:16692"/>
        <dbReference type="ChEBI" id="CHEBI:28938"/>
        <dbReference type="ChEBI" id="CHEBI:30616"/>
        <dbReference type="ChEBI" id="CHEBI:33019"/>
        <dbReference type="ChEBI" id="CHEBI:82696"/>
        <dbReference type="ChEBI" id="CHEBI:456215"/>
        <dbReference type="EC" id="6.3.1.14"/>
    </reaction>
</comment>
<dbReference type="GO" id="GO:0017183">
    <property type="term" value="P:protein histidyl modification to diphthamide"/>
    <property type="evidence" value="ECO:0007669"/>
    <property type="project" value="TreeGrafter"/>
</dbReference>
<dbReference type="Pfam" id="PF01902">
    <property type="entry name" value="Diphthami_syn_2"/>
    <property type="match status" value="1"/>
</dbReference>
<dbReference type="CDD" id="cd01994">
    <property type="entry name" value="AANH_PF0828-like"/>
    <property type="match status" value="1"/>
</dbReference>
<accession>A0A9P6VP20</accession>
<evidence type="ECO:0000256" key="3">
    <source>
        <dbReference type="ARBA" id="ARBA00029814"/>
    </source>
</evidence>
<evidence type="ECO:0000256" key="4">
    <source>
        <dbReference type="ARBA" id="ARBA00031552"/>
    </source>
</evidence>
<dbReference type="InterPro" id="IPR006175">
    <property type="entry name" value="YjgF/YER057c/UK114"/>
</dbReference>
<dbReference type="OrthoDB" id="686384at2759"/>
<dbReference type="PANTHER" id="PTHR12196">
    <property type="entry name" value="DOMAIN OF UNKNOWN FUNCTION 71 DUF71 -CONTAINING PROTEIN"/>
    <property type="match status" value="1"/>
</dbReference>
<evidence type="ECO:0000256" key="2">
    <source>
        <dbReference type="ARBA" id="ARBA00018426"/>
    </source>
</evidence>
<keyword evidence="8" id="KW-1185">Reference proteome</keyword>
<dbReference type="PANTHER" id="PTHR12196:SF2">
    <property type="entry name" value="DIPHTHINE--AMMONIA LIGASE"/>
    <property type="match status" value="1"/>
</dbReference>
<dbReference type="EC" id="6.3.1.14" evidence="1"/>
<evidence type="ECO:0000256" key="5">
    <source>
        <dbReference type="ARBA" id="ARBA00048108"/>
    </source>
</evidence>
<feature type="domain" description="Diphthamide synthase" evidence="6">
    <location>
        <begin position="122"/>
        <end position="276"/>
    </location>
</feature>
<name>A0A9P6VP20_9HELO</name>
<sequence length="692" mass="75827">MVETLNVIALISGGKDSFYSILHCIRNGHKVVALGNLYPPTPVVQSPPEEISGKQDGTEVDEQDLNSFMYQTVGHSVIPLYETALRIPLYRQQIRGRAIQDGTSYSYPVIPVTSSSSQIASQDEDEDETESLIPLLRRIMVKHPEANALSTGAILSTYQRTRIESVALRLGLTPLSYLWQYPILPPGTQTSLLRDMQAVGLDARIVKVASGGLDESFLWKNVASESGLGKVERSMRRFGIDGDGGVLGEGGEFETLVIDGPGSLFKGRIEIREEDRRIVREGGGAAWLRLLDAKVVKKAPDVEDEDCRIPGVLEQRFKIILNLLKNHSENVDLRYSASPKSLLPSFTNLSLADIESQDIPELTTNRNKILYWTVRGRRSTPSLTIADEISEVILRIRQLLLKSSLESSSIISTTVVLRSMSDFAVVNSIYGSLFTAPNPPSRVSISCGSSLPRDTNILIHLTLSTSPSLASQRNGLHVQSRSYWAPANIGPYSQAVSVTNLSSGNAESNTSTVSIAGQIPLIPSSMDLPPLLPNSNALENFNYQTILSLQHLFRIGTAMSVSWFTGTVAYLPSSKQHPDATLPTAQRARISAHAWAQIHTRPEFDEDDEDDRPRDLWEEKHFAGREMMGRETGPKSLPNWEVISSTQEGKALEVPSFWAAEVEELPRGAGIEWAALSGIAGGSVKVGVLHSP</sequence>
<dbReference type="InterPro" id="IPR014729">
    <property type="entry name" value="Rossmann-like_a/b/a_fold"/>
</dbReference>
<dbReference type="InterPro" id="IPR002761">
    <property type="entry name" value="Diphthami_syn_dom"/>
</dbReference>
<dbReference type="GO" id="GO:0017178">
    <property type="term" value="F:diphthine-ammonia ligase activity"/>
    <property type="evidence" value="ECO:0007669"/>
    <property type="project" value="UniProtKB-EC"/>
</dbReference>
<evidence type="ECO:0000259" key="6">
    <source>
        <dbReference type="Pfam" id="PF01902"/>
    </source>
</evidence>
<evidence type="ECO:0000313" key="8">
    <source>
        <dbReference type="Proteomes" id="UP000785200"/>
    </source>
</evidence>
<dbReference type="AlphaFoldDB" id="A0A9P6VP20"/>
<dbReference type="InterPro" id="IPR030662">
    <property type="entry name" value="DPH6/MJ0570"/>
</dbReference>
<dbReference type="InterPro" id="IPR035959">
    <property type="entry name" value="RutC-like_sf"/>
</dbReference>
<comment type="caution">
    <text evidence="7">The sequence shown here is derived from an EMBL/GenBank/DDBJ whole genome shotgun (WGS) entry which is preliminary data.</text>
</comment>
<dbReference type="NCBIfam" id="TIGR00290">
    <property type="entry name" value="MJ0570_dom"/>
    <property type="match status" value="1"/>
</dbReference>
<protein>
    <recommendedName>
        <fullName evidence="2">Diphthine--ammonia ligase</fullName>
        <ecNumber evidence="1">6.3.1.14</ecNumber>
    </recommendedName>
    <alternativeName>
        <fullName evidence="3">Diphthamide synthase</fullName>
    </alternativeName>
    <alternativeName>
        <fullName evidence="4">Diphthamide synthetase</fullName>
    </alternativeName>
</protein>
<proteinExistence type="predicted"/>
<dbReference type="Gene3D" id="3.30.1330.40">
    <property type="entry name" value="RutC-like"/>
    <property type="match status" value="2"/>
</dbReference>